<evidence type="ECO:0000259" key="10">
    <source>
        <dbReference type="Pfam" id="PF01728"/>
    </source>
</evidence>
<dbReference type="Pfam" id="PF01728">
    <property type="entry name" value="FtsJ"/>
    <property type="match status" value="1"/>
</dbReference>
<keyword evidence="4 8" id="KW-0808">Transferase</keyword>
<feature type="region of interest" description="Disordered" evidence="9">
    <location>
        <begin position="220"/>
        <end position="249"/>
    </location>
</feature>
<evidence type="ECO:0000256" key="6">
    <source>
        <dbReference type="ARBA" id="ARBA00022694"/>
    </source>
</evidence>
<feature type="binding site" evidence="8">
    <location>
        <position position="50"/>
    </location>
    <ligand>
        <name>S-adenosyl-L-methionine</name>
        <dbReference type="ChEBI" id="CHEBI:59789"/>
    </ligand>
</feature>
<dbReference type="HAMAP" id="MF_03162">
    <property type="entry name" value="RNA_methyltr_E_TRM7"/>
    <property type="match status" value="1"/>
</dbReference>
<dbReference type="InterPro" id="IPR002877">
    <property type="entry name" value="RNA_MeTrfase_FtsJ_dom"/>
</dbReference>
<dbReference type="FunFam" id="3.40.50.150:FF:000220">
    <property type="entry name" value="CAMK protein kinase"/>
    <property type="match status" value="1"/>
</dbReference>
<dbReference type="EC" id="2.1.1.205" evidence="8"/>
<evidence type="ECO:0000256" key="8">
    <source>
        <dbReference type="HAMAP-Rule" id="MF_03162"/>
    </source>
</evidence>
<evidence type="ECO:0000256" key="3">
    <source>
        <dbReference type="ARBA" id="ARBA00022603"/>
    </source>
</evidence>
<sequence>MGKVVRDLYYRKAKEVGFRARSAFKLLQLDEEFGLFRNVQKAVDLCAAPGSWSQVLATRLYPDGAFTDEKGGERERVIAVDLQEMAPIPGVRQLQGDITSQATADTIIGHFEGQRVDLVVCDGAPDVTGLHDMDEFLQAQLIFGALAITTHVLASGGKFVAKVFRGRDLTLLAAQLRLFFESITVAKPASSRVNSSECFVVCEGFQGPIPAHGYIPEMVTPTLGQGSRDQAAQTETDVQRDEEEDSGENRALKIAVRCYVEQGDLSGFPMPGIPADGSKDR</sequence>
<feature type="active site" description="Proton acceptor" evidence="8">
    <location>
        <position position="162"/>
    </location>
</feature>
<dbReference type="GO" id="GO:0002181">
    <property type="term" value="P:cytoplasmic translation"/>
    <property type="evidence" value="ECO:0007669"/>
    <property type="project" value="UniProtKB-UniRule"/>
</dbReference>
<dbReference type="AlphaFoldDB" id="A0A4D9D4F7"/>
<evidence type="ECO:0000256" key="4">
    <source>
        <dbReference type="ARBA" id="ARBA00022679"/>
    </source>
</evidence>
<proteinExistence type="inferred from homology"/>
<reference evidence="11 12" key="1">
    <citation type="submission" date="2019-01" db="EMBL/GenBank/DDBJ databases">
        <title>Nuclear Genome Assembly of the Microalgal Biofuel strain Nannochloropsis salina CCMP1776.</title>
        <authorList>
            <person name="Hovde B."/>
        </authorList>
    </citation>
    <scope>NUCLEOTIDE SEQUENCE [LARGE SCALE GENOMIC DNA]</scope>
    <source>
        <strain evidence="11 12">CCMP1776</strain>
    </source>
</reference>
<comment type="subcellular location">
    <subcellularLocation>
        <location evidence="8">Cytoplasm</location>
    </subcellularLocation>
</comment>
<keyword evidence="1 8" id="KW-0963">Cytoplasm</keyword>
<dbReference type="Proteomes" id="UP000355283">
    <property type="component" value="Unassembled WGS sequence"/>
</dbReference>
<dbReference type="HAMAP" id="MF_01547">
    <property type="entry name" value="RNA_methyltr_E"/>
    <property type="match status" value="1"/>
</dbReference>
<dbReference type="GO" id="GO:0006364">
    <property type="term" value="P:rRNA processing"/>
    <property type="evidence" value="ECO:0007669"/>
    <property type="project" value="UniProtKB-KW"/>
</dbReference>
<evidence type="ECO:0000256" key="5">
    <source>
        <dbReference type="ARBA" id="ARBA00022691"/>
    </source>
</evidence>
<comment type="similarity">
    <text evidence="8">Belongs to the class I-like SAM-binding methyltransferase superfamily. RNA methyltransferase RlmE family. TRM7 subfamily.</text>
</comment>
<dbReference type="GO" id="GO:0005737">
    <property type="term" value="C:cytoplasm"/>
    <property type="evidence" value="ECO:0007669"/>
    <property type="project" value="UniProtKB-SubCell"/>
</dbReference>
<evidence type="ECO:0000256" key="9">
    <source>
        <dbReference type="SAM" id="MobiDB-lite"/>
    </source>
</evidence>
<keyword evidence="3 8" id="KW-0489">Methyltransferase</keyword>
<name>A0A4D9D4F7_9STRA</name>
<dbReference type="EMBL" id="SDOX01000010">
    <property type="protein sequence ID" value="TFJ85904.1"/>
    <property type="molecule type" value="Genomic_DNA"/>
</dbReference>
<keyword evidence="5 8" id="KW-0949">S-adenosyl-L-methionine</keyword>
<organism evidence="11 12">
    <name type="scientific">Nannochloropsis salina CCMP1776</name>
    <dbReference type="NCBI Taxonomy" id="1027361"/>
    <lineage>
        <taxon>Eukaryota</taxon>
        <taxon>Sar</taxon>
        <taxon>Stramenopiles</taxon>
        <taxon>Ochrophyta</taxon>
        <taxon>Eustigmatophyceae</taxon>
        <taxon>Eustigmatales</taxon>
        <taxon>Monodopsidaceae</taxon>
        <taxon>Microchloropsis</taxon>
        <taxon>Microchloropsis salina</taxon>
    </lineage>
</organism>
<dbReference type="InterPro" id="IPR028590">
    <property type="entry name" value="RNA_methyltr_E_TRM7"/>
</dbReference>
<dbReference type="PANTHER" id="PTHR10920">
    <property type="entry name" value="RIBOSOMAL RNA METHYLTRANSFERASE"/>
    <property type="match status" value="1"/>
</dbReference>
<evidence type="ECO:0000256" key="1">
    <source>
        <dbReference type="ARBA" id="ARBA00022490"/>
    </source>
</evidence>
<dbReference type="GO" id="GO:0002128">
    <property type="term" value="P:tRNA nucleoside ribose methylation"/>
    <property type="evidence" value="ECO:0007669"/>
    <property type="project" value="UniProtKB-UniRule"/>
</dbReference>
<gene>
    <name evidence="11" type="ORF">NSK_002724</name>
</gene>
<comment type="function">
    <text evidence="8">Methylates the 2'-O-ribose of nucleotides at positions 32 and 34 of the tRNA anticodon loop of substrate tRNAs.</text>
</comment>
<dbReference type="Gene3D" id="3.40.50.150">
    <property type="entry name" value="Vaccinia Virus protein VP39"/>
    <property type="match status" value="1"/>
</dbReference>
<feature type="compositionally biased region" description="Polar residues" evidence="9">
    <location>
        <begin position="222"/>
        <end position="236"/>
    </location>
</feature>
<evidence type="ECO:0000256" key="2">
    <source>
        <dbReference type="ARBA" id="ARBA00022552"/>
    </source>
</evidence>
<evidence type="ECO:0000313" key="12">
    <source>
        <dbReference type="Proteomes" id="UP000355283"/>
    </source>
</evidence>
<dbReference type="InterPro" id="IPR029063">
    <property type="entry name" value="SAM-dependent_MTases_sf"/>
</dbReference>
<protein>
    <recommendedName>
        <fullName evidence="8">Putative tRNA (cytidine(32)/guanosine(34)-2'-O)-methyltransferase</fullName>
        <ecNumber evidence="8">2.1.1.205</ecNumber>
    </recommendedName>
    <alternativeName>
        <fullName evidence="8">2'-O-ribose RNA methyltransferase TRM7 homolog</fullName>
    </alternativeName>
</protein>
<feature type="binding site" evidence="8">
    <location>
        <position position="97"/>
    </location>
    <ligand>
        <name>S-adenosyl-L-methionine</name>
        <dbReference type="ChEBI" id="CHEBI:59789"/>
    </ligand>
</feature>
<dbReference type="PANTHER" id="PTHR10920:SF12">
    <property type="entry name" value="TRNA (CYTIDINE(32)_GUANOSINE(34)-2'-O)-METHYLTRANSFERASE-RELATED"/>
    <property type="match status" value="1"/>
</dbReference>
<evidence type="ECO:0000256" key="7">
    <source>
        <dbReference type="ARBA" id="ARBA00048902"/>
    </source>
</evidence>
<dbReference type="GO" id="GO:0106340">
    <property type="term" value="F:tRNA (guanosine(34)-2'-O)-methyltransferase activity"/>
    <property type="evidence" value="ECO:0007669"/>
    <property type="project" value="UniProtKB-ARBA"/>
</dbReference>
<feature type="binding site" evidence="8">
    <location>
        <position position="52"/>
    </location>
    <ligand>
        <name>S-adenosyl-L-methionine</name>
        <dbReference type="ChEBI" id="CHEBI:59789"/>
    </ligand>
</feature>
<feature type="binding site" evidence="8">
    <location>
        <position position="81"/>
    </location>
    <ligand>
        <name>S-adenosyl-L-methionine</name>
        <dbReference type="ChEBI" id="CHEBI:59789"/>
    </ligand>
</feature>
<feature type="domain" description="Ribosomal RNA methyltransferase FtsJ" evidence="10">
    <location>
        <begin position="18"/>
        <end position="205"/>
    </location>
</feature>
<feature type="binding site" evidence="8">
    <location>
        <position position="122"/>
    </location>
    <ligand>
        <name>S-adenosyl-L-methionine</name>
        <dbReference type="ChEBI" id="CHEBI:59789"/>
    </ligand>
</feature>
<dbReference type="InterPro" id="IPR015507">
    <property type="entry name" value="rRNA-MeTfrase_E"/>
</dbReference>
<keyword evidence="6 8" id="KW-0819">tRNA processing</keyword>
<keyword evidence="2" id="KW-0698">rRNA processing</keyword>
<evidence type="ECO:0000313" key="11">
    <source>
        <dbReference type="EMBL" id="TFJ85904.1"/>
    </source>
</evidence>
<accession>A0A4D9D4F7</accession>
<dbReference type="InterPro" id="IPR050082">
    <property type="entry name" value="RNA_methyltr_RlmE"/>
</dbReference>
<comment type="catalytic activity">
    <reaction evidence="7 8">
        <text>cytidine(32)/guanosine(34) in tRNA + 2 S-adenosyl-L-methionine = 2'-O-methylcytidine(32)/2'-O-methylguanosine(34) in tRNA + 2 S-adenosyl-L-homocysteine + 2 H(+)</text>
        <dbReference type="Rhea" id="RHEA:42396"/>
        <dbReference type="Rhea" id="RHEA-COMP:10246"/>
        <dbReference type="Rhea" id="RHEA-COMP:10247"/>
        <dbReference type="ChEBI" id="CHEBI:15378"/>
        <dbReference type="ChEBI" id="CHEBI:57856"/>
        <dbReference type="ChEBI" id="CHEBI:59789"/>
        <dbReference type="ChEBI" id="CHEBI:74269"/>
        <dbReference type="ChEBI" id="CHEBI:74445"/>
        <dbReference type="ChEBI" id="CHEBI:74495"/>
        <dbReference type="ChEBI" id="CHEBI:82748"/>
        <dbReference type="EC" id="2.1.1.205"/>
    </reaction>
</comment>
<comment type="caution">
    <text evidence="11">The sequence shown here is derived from an EMBL/GenBank/DDBJ whole genome shotgun (WGS) entry which is preliminary data.</text>
</comment>
<keyword evidence="12" id="KW-1185">Reference proteome</keyword>
<dbReference type="OrthoDB" id="289250at2759"/>
<dbReference type="SUPFAM" id="SSF53335">
    <property type="entry name" value="S-adenosyl-L-methionine-dependent methyltransferases"/>
    <property type="match status" value="1"/>
</dbReference>